<reference evidence="1" key="1">
    <citation type="journal article" date="2023" name="Mol. Phylogenet. Evol.">
        <title>Genome-scale phylogeny and comparative genomics of the fungal order Sordariales.</title>
        <authorList>
            <person name="Hensen N."/>
            <person name="Bonometti L."/>
            <person name="Westerberg I."/>
            <person name="Brannstrom I.O."/>
            <person name="Guillou S."/>
            <person name="Cros-Aarteil S."/>
            <person name="Calhoun S."/>
            <person name="Haridas S."/>
            <person name="Kuo A."/>
            <person name="Mondo S."/>
            <person name="Pangilinan J."/>
            <person name="Riley R."/>
            <person name="LaButti K."/>
            <person name="Andreopoulos B."/>
            <person name="Lipzen A."/>
            <person name="Chen C."/>
            <person name="Yan M."/>
            <person name="Daum C."/>
            <person name="Ng V."/>
            <person name="Clum A."/>
            <person name="Steindorff A."/>
            <person name="Ohm R.A."/>
            <person name="Martin F."/>
            <person name="Silar P."/>
            <person name="Natvig D.O."/>
            <person name="Lalanne C."/>
            <person name="Gautier V."/>
            <person name="Ament-Velasquez S.L."/>
            <person name="Kruys A."/>
            <person name="Hutchinson M.I."/>
            <person name="Powell A.J."/>
            <person name="Barry K."/>
            <person name="Miller A.N."/>
            <person name="Grigoriev I.V."/>
            <person name="Debuchy R."/>
            <person name="Gladieux P."/>
            <person name="Hiltunen Thoren M."/>
            <person name="Johannesson H."/>
        </authorList>
    </citation>
    <scope>NUCLEOTIDE SEQUENCE</scope>
    <source>
        <strain evidence="1">CBS 314.62</strain>
    </source>
</reference>
<dbReference type="AlphaFoldDB" id="A0AAE1C766"/>
<gene>
    <name evidence="1" type="ORF">B0T22DRAFT_473774</name>
</gene>
<evidence type="ECO:0000313" key="1">
    <source>
        <dbReference type="EMBL" id="KAK3681049.1"/>
    </source>
</evidence>
<protein>
    <submittedName>
        <fullName evidence="1">Uncharacterized protein</fullName>
    </submittedName>
</protein>
<feature type="non-terminal residue" evidence="1">
    <location>
        <position position="235"/>
    </location>
</feature>
<keyword evidence="2" id="KW-1185">Reference proteome</keyword>
<reference evidence="1" key="2">
    <citation type="submission" date="2023-06" db="EMBL/GenBank/DDBJ databases">
        <authorList>
            <consortium name="Lawrence Berkeley National Laboratory"/>
            <person name="Haridas S."/>
            <person name="Hensen N."/>
            <person name="Bonometti L."/>
            <person name="Westerberg I."/>
            <person name="Brannstrom I.O."/>
            <person name="Guillou S."/>
            <person name="Cros-Aarteil S."/>
            <person name="Calhoun S."/>
            <person name="Kuo A."/>
            <person name="Mondo S."/>
            <person name="Pangilinan J."/>
            <person name="Riley R."/>
            <person name="Labutti K."/>
            <person name="Andreopoulos B."/>
            <person name="Lipzen A."/>
            <person name="Chen C."/>
            <person name="Yanf M."/>
            <person name="Daum C."/>
            <person name="Ng V."/>
            <person name="Clum A."/>
            <person name="Steindorff A."/>
            <person name="Ohm R."/>
            <person name="Martin F."/>
            <person name="Silar P."/>
            <person name="Natvig D."/>
            <person name="Lalanne C."/>
            <person name="Gautier V."/>
            <person name="Ament-Velasquez S.L."/>
            <person name="Kruys A."/>
            <person name="Hutchinson M.I."/>
            <person name="Powell A.J."/>
            <person name="Barry K."/>
            <person name="Miller A.N."/>
            <person name="Grigoriev I.V."/>
            <person name="Debuchy R."/>
            <person name="Gladieux P."/>
            <person name="Thoren M.H."/>
            <person name="Johannesson H."/>
        </authorList>
    </citation>
    <scope>NUCLEOTIDE SEQUENCE</scope>
    <source>
        <strain evidence="1">CBS 314.62</strain>
    </source>
</reference>
<evidence type="ECO:0000313" key="2">
    <source>
        <dbReference type="Proteomes" id="UP001270362"/>
    </source>
</evidence>
<proteinExistence type="predicted"/>
<name>A0AAE1C766_9PEZI</name>
<sequence length="235" mass="26175">MLMAHPQATQVAVVAHAEAQVVARGLGLAVCAAAAPPLVSGLEDFPVRRGGMIAPCAILDRRLTARVQLSRWMFLASIFPCTLERFELAAVRCRALVCLPGRGMMRLERALGEDGCSFASQPTYTGICQRLRIWRSWWLCVFRYLGDGGSGCQVGSLNYAGTTTMEAKDWFEIKCFEMEEEIRRRPQTTETRSSYRHLHVTYVVSRRRMIEGSPHPVLSGSIVHRVGDRASSRMG</sequence>
<comment type="caution">
    <text evidence="1">The sequence shown here is derived from an EMBL/GenBank/DDBJ whole genome shotgun (WGS) entry which is preliminary data.</text>
</comment>
<accession>A0AAE1C766</accession>
<dbReference type="Proteomes" id="UP001270362">
    <property type="component" value="Unassembled WGS sequence"/>
</dbReference>
<dbReference type="EMBL" id="JAULSO010000008">
    <property type="protein sequence ID" value="KAK3681049.1"/>
    <property type="molecule type" value="Genomic_DNA"/>
</dbReference>
<organism evidence="1 2">
    <name type="scientific">Podospora appendiculata</name>
    <dbReference type="NCBI Taxonomy" id="314037"/>
    <lineage>
        <taxon>Eukaryota</taxon>
        <taxon>Fungi</taxon>
        <taxon>Dikarya</taxon>
        <taxon>Ascomycota</taxon>
        <taxon>Pezizomycotina</taxon>
        <taxon>Sordariomycetes</taxon>
        <taxon>Sordariomycetidae</taxon>
        <taxon>Sordariales</taxon>
        <taxon>Podosporaceae</taxon>
        <taxon>Podospora</taxon>
    </lineage>
</organism>